<evidence type="ECO:0000256" key="3">
    <source>
        <dbReference type="ARBA" id="ARBA00006247"/>
    </source>
</evidence>
<dbReference type="STRING" id="568860.SAMN05421811_102157"/>
<evidence type="ECO:0000256" key="8">
    <source>
        <dbReference type="ARBA" id="ARBA00023285"/>
    </source>
</evidence>
<dbReference type="RefSeq" id="WP_091077555.1">
    <property type="nucleotide sequence ID" value="NZ_FOHX01000002.1"/>
</dbReference>
<dbReference type="AlphaFoldDB" id="A0A1I0C413"/>
<evidence type="ECO:0000256" key="7">
    <source>
        <dbReference type="ARBA" id="ARBA00022833"/>
    </source>
</evidence>
<proteinExistence type="inferred from homology"/>
<evidence type="ECO:0000313" key="10">
    <source>
        <dbReference type="EMBL" id="SET13874.1"/>
    </source>
</evidence>
<dbReference type="PROSITE" id="PS00758">
    <property type="entry name" value="ARGE_DAPE_CPG2_1"/>
    <property type="match status" value="1"/>
</dbReference>
<dbReference type="InterPro" id="IPR010182">
    <property type="entry name" value="ArgE/DapE"/>
</dbReference>
<evidence type="ECO:0000256" key="5">
    <source>
        <dbReference type="ARBA" id="ARBA00016853"/>
    </source>
</evidence>
<dbReference type="PANTHER" id="PTHR43808">
    <property type="entry name" value="ACETYLORNITHINE DEACETYLASE"/>
    <property type="match status" value="1"/>
</dbReference>
<dbReference type="InterPro" id="IPR002933">
    <property type="entry name" value="Peptidase_M20"/>
</dbReference>
<evidence type="ECO:0000256" key="4">
    <source>
        <dbReference type="ARBA" id="ARBA00011921"/>
    </source>
</evidence>
<dbReference type="Gene3D" id="3.40.630.10">
    <property type="entry name" value="Zn peptidases"/>
    <property type="match status" value="1"/>
</dbReference>
<dbReference type="EC" id="3.5.1.18" evidence="4"/>
<dbReference type="InterPro" id="IPR050072">
    <property type="entry name" value="Peptidase_M20A"/>
</dbReference>
<dbReference type="PANTHER" id="PTHR43808:SF25">
    <property type="entry name" value="PEPTIDASE M20 DIMERISATION DOMAIN-CONTAINING PROTEIN"/>
    <property type="match status" value="1"/>
</dbReference>
<gene>
    <name evidence="10" type="ORF">SAMN05421811_102157</name>
</gene>
<evidence type="ECO:0000256" key="2">
    <source>
        <dbReference type="ARBA" id="ARBA00005130"/>
    </source>
</evidence>
<comment type="cofactor">
    <cofactor evidence="1">
        <name>Zn(2+)</name>
        <dbReference type="ChEBI" id="CHEBI:29105"/>
    </cofactor>
</comment>
<protein>
    <recommendedName>
        <fullName evidence="5">Probable succinyl-diaminopimelate desuccinylase</fullName>
        <ecNumber evidence="4">3.5.1.18</ecNumber>
    </recommendedName>
</protein>
<reference evidence="10 11" key="1">
    <citation type="submission" date="2016-10" db="EMBL/GenBank/DDBJ databases">
        <authorList>
            <person name="de Groot N.N."/>
        </authorList>
    </citation>
    <scope>NUCLEOTIDE SEQUENCE [LARGE SCALE GENOMIC DNA]</scope>
    <source>
        <strain evidence="10 11">CGMCC 4.5598</strain>
    </source>
</reference>
<organism evidence="10 11">
    <name type="scientific">Nonomuraea wenchangensis</name>
    <dbReference type="NCBI Taxonomy" id="568860"/>
    <lineage>
        <taxon>Bacteria</taxon>
        <taxon>Bacillati</taxon>
        <taxon>Actinomycetota</taxon>
        <taxon>Actinomycetes</taxon>
        <taxon>Streptosporangiales</taxon>
        <taxon>Streptosporangiaceae</taxon>
        <taxon>Nonomuraea</taxon>
    </lineage>
</organism>
<dbReference type="NCBIfam" id="TIGR01910">
    <property type="entry name" value="DapE-ArgE"/>
    <property type="match status" value="1"/>
</dbReference>
<evidence type="ECO:0000256" key="9">
    <source>
        <dbReference type="ARBA" id="ARBA00051301"/>
    </source>
</evidence>
<keyword evidence="11" id="KW-1185">Reference proteome</keyword>
<dbReference type="UniPathway" id="UPA00034">
    <property type="reaction ID" value="UER00021"/>
</dbReference>
<dbReference type="SUPFAM" id="SSF53187">
    <property type="entry name" value="Zn-dependent exopeptidases"/>
    <property type="match status" value="1"/>
</dbReference>
<evidence type="ECO:0000256" key="1">
    <source>
        <dbReference type="ARBA" id="ARBA00001947"/>
    </source>
</evidence>
<comment type="pathway">
    <text evidence="2">Amino-acid biosynthesis; L-lysine biosynthesis via DAP pathway; LL-2,6-diaminopimelate from (S)-tetrahydrodipicolinate (succinylase route): step 3/3.</text>
</comment>
<dbReference type="OrthoDB" id="7055905at2"/>
<dbReference type="EMBL" id="FOHX01000002">
    <property type="protein sequence ID" value="SET13874.1"/>
    <property type="molecule type" value="Genomic_DNA"/>
</dbReference>
<dbReference type="Proteomes" id="UP000199361">
    <property type="component" value="Unassembled WGS sequence"/>
</dbReference>
<keyword evidence="8" id="KW-0170">Cobalt</keyword>
<name>A0A1I0C413_9ACTN</name>
<evidence type="ECO:0000313" key="11">
    <source>
        <dbReference type="Proteomes" id="UP000199361"/>
    </source>
</evidence>
<accession>A0A1I0C413</accession>
<sequence length="441" mass="46658">MTNTGDLRDAVIDEVDRLAERMVSSLSDAIAVPSVNPRYPGQEYDKIVGAESDVSALLADLYAEAGADVTKVTAEPRRDNVCGVVAGAGGGRSLLLNGHVDVVPEGRLDRWRGNPFQAVVTDDKVVGRGATDMKGGLIAAAYAAVALRRAGVRLAGDLLLQGVVGEEVGDHEAGTTAVLEAGFTADAAIVCEPSGQAGTLPAQVPVTPGLLWFSISLEGKTAHSGLRGMTVHPTLEGDALGVNTVDKFLTVYQALRALEDEWARHNRHPLFPPGYFNLLPGVLRANPSGILVPFFLADELTVEYCVYHHPDRSNEEVIAEIESRVLAACAADPWLREHPPVFEWKLLWPPYSLPDDAPLNAVVAGAHAAAAGGVAPQRAGFMGVCDLTWMDRKGLGGLVYGPGVGFTAHAENEYVEIAQLVQSAKTYALTAIDWCGLTDGA</sequence>
<comment type="similarity">
    <text evidence="3">Belongs to the peptidase M20A family.</text>
</comment>
<keyword evidence="7" id="KW-0862">Zinc</keyword>
<dbReference type="InterPro" id="IPR001261">
    <property type="entry name" value="ArgE/DapE_CS"/>
</dbReference>
<keyword evidence="6" id="KW-0378">Hydrolase</keyword>
<comment type="catalytic activity">
    <reaction evidence="9">
        <text>N-succinyl-(2S,6S)-2,6-diaminopimelate + H2O = (2S,6S)-2,6-diaminopimelate + succinate</text>
        <dbReference type="Rhea" id="RHEA:22608"/>
        <dbReference type="ChEBI" id="CHEBI:15377"/>
        <dbReference type="ChEBI" id="CHEBI:30031"/>
        <dbReference type="ChEBI" id="CHEBI:57609"/>
        <dbReference type="ChEBI" id="CHEBI:58087"/>
        <dbReference type="EC" id="3.5.1.18"/>
    </reaction>
</comment>
<evidence type="ECO:0000256" key="6">
    <source>
        <dbReference type="ARBA" id="ARBA00022801"/>
    </source>
</evidence>
<dbReference type="Pfam" id="PF01546">
    <property type="entry name" value="Peptidase_M20"/>
    <property type="match status" value="1"/>
</dbReference>
<dbReference type="GO" id="GO:0009089">
    <property type="term" value="P:lysine biosynthetic process via diaminopimelate"/>
    <property type="evidence" value="ECO:0007669"/>
    <property type="project" value="UniProtKB-UniPathway"/>
</dbReference>
<dbReference type="Gene3D" id="3.30.70.360">
    <property type="match status" value="1"/>
</dbReference>
<dbReference type="GO" id="GO:0009014">
    <property type="term" value="F:succinyl-diaminopimelate desuccinylase activity"/>
    <property type="evidence" value="ECO:0007669"/>
    <property type="project" value="UniProtKB-EC"/>
</dbReference>